<feature type="domain" description="Cytidyltransferase-like" evidence="8">
    <location>
        <begin position="10"/>
        <end position="144"/>
    </location>
</feature>
<dbReference type="GO" id="GO:0015937">
    <property type="term" value="P:coenzyme A biosynthetic process"/>
    <property type="evidence" value="ECO:0007669"/>
    <property type="project" value="UniProtKB-UniRule"/>
</dbReference>
<dbReference type="EMBL" id="QMRA01000004">
    <property type="protein sequence ID" value="RLE55701.1"/>
    <property type="molecule type" value="Genomic_DNA"/>
</dbReference>
<accession>A0A497EWE8</accession>
<dbReference type="Gene3D" id="3.40.50.620">
    <property type="entry name" value="HUPs"/>
    <property type="match status" value="1"/>
</dbReference>
<evidence type="ECO:0000259" key="8">
    <source>
        <dbReference type="Pfam" id="PF01467"/>
    </source>
</evidence>
<dbReference type="InterPro" id="IPR014729">
    <property type="entry name" value="Rossmann-like_a/b/a_fold"/>
</dbReference>
<dbReference type="PANTHER" id="PTHR10695">
    <property type="entry name" value="DEPHOSPHO-COA KINASE-RELATED"/>
    <property type="match status" value="1"/>
</dbReference>
<evidence type="ECO:0000256" key="1">
    <source>
        <dbReference type="ARBA" id="ARBA00022490"/>
    </source>
</evidence>
<dbReference type="GO" id="GO:0004140">
    <property type="term" value="F:dephospho-CoA kinase activity"/>
    <property type="evidence" value="ECO:0007669"/>
    <property type="project" value="TreeGrafter"/>
</dbReference>
<evidence type="ECO:0000256" key="7">
    <source>
        <dbReference type="HAMAP-Rule" id="MF_00647"/>
    </source>
</evidence>
<evidence type="ECO:0000256" key="2">
    <source>
        <dbReference type="ARBA" id="ARBA00022679"/>
    </source>
</evidence>
<evidence type="ECO:0000256" key="4">
    <source>
        <dbReference type="ARBA" id="ARBA00022741"/>
    </source>
</evidence>
<comment type="pathway">
    <text evidence="7">Cofactor biosynthesis; coenzyme A biosynthesis.</text>
</comment>
<dbReference type="InterPro" id="IPR004821">
    <property type="entry name" value="Cyt_trans-like"/>
</dbReference>
<comment type="similarity">
    <text evidence="7">Belongs to the eukaryotic CoaD family.</text>
</comment>
<dbReference type="AlphaFoldDB" id="A0A497EWE8"/>
<dbReference type="Proteomes" id="UP000269499">
    <property type="component" value="Unassembled WGS sequence"/>
</dbReference>
<comment type="subcellular location">
    <subcellularLocation>
        <location evidence="7">Cytoplasm</location>
    </subcellularLocation>
</comment>
<dbReference type="PANTHER" id="PTHR10695:SF46">
    <property type="entry name" value="BIFUNCTIONAL COENZYME A SYNTHASE-RELATED"/>
    <property type="match status" value="1"/>
</dbReference>
<evidence type="ECO:0000256" key="3">
    <source>
        <dbReference type="ARBA" id="ARBA00022695"/>
    </source>
</evidence>
<dbReference type="GO" id="GO:0005737">
    <property type="term" value="C:cytoplasm"/>
    <property type="evidence" value="ECO:0007669"/>
    <property type="project" value="UniProtKB-SubCell"/>
</dbReference>
<proteinExistence type="inferred from homology"/>
<dbReference type="EC" id="2.7.7.3" evidence="7"/>
<dbReference type="EMBL" id="QMQZ01000063">
    <property type="protein sequence ID" value="RLE51311.1"/>
    <property type="molecule type" value="Genomic_DNA"/>
</dbReference>
<dbReference type="Pfam" id="PF01467">
    <property type="entry name" value="CTP_transf_like"/>
    <property type="match status" value="1"/>
</dbReference>
<comment type="caution">
    <text evidence="9">The sequence shown here is derived from an EMBL/GenBank/DDBJ whole genome shotgun (WGS) entry which is preliminary data.</text>
</comment>
<keyword evidence="5 7" id="KW-0067">ATP-binding</keyword>
<dbReference type="GO" id="GO:0005524">
    <property type="term" value="F:ATP binding"/>
    <property type="evidence" value="ECO:0007669"/>
    <property type="project" value="UniProtKB-KW"/>
</dbReference>
<comment type="catalytic activity">
    <reaction evidence="7">
        <text>(R)-4'-phosphopantetheine + ATP + H(+) = 3'-dephospho-CoA + diphosphate</text>
        <dbReference type="Rhea" id="RHEA:19801"/>
        <dbReference type="ChEBI" id="CHEBI:15378"/>
        <dbReference type="ChEBI" id="CHEBI:30616"/>
        <dbReference type="ChEBI" id="CHEBI:33019"/>
        <dbReference type="ChEBI" id="CHEBI:57328"/>
        <dbReference type="ChEBI" id="CHEBI:61723"/>
        <dbReference type="EC" id="2.7.7.3"/>
    </reaction>
</comment>
<comment type="function">
    <text evidence="7">Reversibly transfers an adenylyl group from ATP to 4'-phosphopantetheine, yielding dephospho-CoA (dPCoA) and pyrophosphate.</text>
</comment>
<dbReference type="GO" id="GO:0004595">
    <property type="term" value="F:pantetheine-phosphate adenylyltransferase activity"/>
    <property type="evidence" value="ECO:0007669"/>
    <property type="project" value="UniProtKB-UniRule"/>
</dbReference>
<keyword evidence="6 7" id="KW-0173">Coenzyme A biosynthesis</keyword>
<evidence type="ECO:0000313" key="9">
    <source>
        <dbReference type="EMBL" id="RLE51311.1"/>
    </source>
</evidence>
<keyword evidence="2 7" id="KW-0808">Transferase</keyword>
<organism evidence="9 11">
    <name type="scientific">Thermoproteota archaeon</name>
    <dbReference type="NCBI Taxonomy" id="2056631"/>
    <lineage>
        <taxon>Archaea</taxon>
        <taxon>Thermoproteota</taxon>
    </lineage>
</organism>
<dbReference type="HAMAP" id="MF_00647">
    <property type="entry name" value="PPAT_arch"/>
    <property type="match status" value="1"/>
</dbReference>
<sequence length="155" mass="17346">MKPKYHRVAVGGTFDILHEGHKLLLKKCFEVGGEVVIGITSDKLARFKAHYVPPLKDRIKTLQNFLQSIGVSDRAQIVVLEDPYGPTISDKDISAIVVSEETLPRALEINRIRRSRGLPPLDVIVVSLVKDSDLRPLSAAKIRRGEHAWRSFISD</sequence>
<dbReference type="InterPro" id="IPR023540">
    <property type="entry name" value="PPAT_arch"/>
</dbReference>
<dbReference type="UniPathway" id="UPA00241"/>
<gene>
    <name evidence="7" type="primary">coaD</name>
    <name evidence="9" type="ORF">DRJ20_02315</name>
    <name evidence="10" type="ORF">DRJ26_00545</name>
</gene>
<name>A0A497EWE8_9CREN</name>
<evidence type="ECO:0000313" key="11">
    <source>
        <dbReference type="Proteomes" id="UP000268446"/>
    </source>
</evidence>
<evidence type="ECO:0000313" key="10">
    <source>
        <dbReference type="EMBL" id="RLE55701.1"/>
    </source>
</evidence>
<dbReference type="SUPFAM" id="SSF52374">
    <property type="entry name" value="Nucleotidylyl transferase"/>
    <property type="match status" value="1"/>
</dbReference>
<evidence type="ECO:0000313" key="12">
    <source>
        <dbReference type="Proteomes" id="UP000269499"/>
    </source>
</evidence>
<keyword evidence="4 7" id="KW-0547">Nucleotide-binding</keyword>
<dbReference type="NCBIfam" id="NF001985">
    <property type="entry name" value="PRK00777.1"/>
    <property type="match status" value="1"/>
</dbReference>
<protein>
    <recommendedName>
        <fullName evidence="7">Phosphopantetheine adenylyltransferase</fullName>
        <ecNumber evidence="7">2.7.7.3</ecNumber>
    </recommendedName>
    <alternativeName>
        <fullName evidence="7">Dephospho-CoA pyrophosphorylase</fullName>
    </alternativeName>
    <alternativeName>
        <fullName evidence="7">Pantetheine-phosphate adenylyltransferase</fullName>
        <shortName evidence="7">PPAT</shortName>
    </alternativeName>
</protein>
<reference evidence="11 12" key="1">
    <citation type="submission" date="2018-06" db="EMBL/GenBank/DDBJ databases">
        <title>Extensive metabolic versatility and redundancy in microbially diverse, dynamic hydrothermal sediments.</title>
        <authorList>
            <person name="Dombrowski N."/>
            <person name="Teske A."/>
            <person name="Baker B.J."/>
        </authorList>
    </citation>
    <scope>NUCLEOTIDE SEQUENCE [LARGE SCALE GENOMIC DNA]</scope>
    <source>
        <strain evidence="10">B20_G2</strain>
        <strain evidence="9">B29_G17</strain>
    </source>
</reference>
<evidence type="ECO:0000256" key="5">
    <source>
        <dbReference type="ARBA" id="ARBA00022840"/>
    </source>
</evidence>
<keyword evidence="1 7" id="KW-0963">Cytoplasm</keyword>
<dbReference type="Proteomes" id="UP000268446">
    <property type="component" value="Unassembled WGS sequence"/>
</dbReference>
<keyword evidence="3 7" id="KW-0548">Nucleotidyltransferase</keyword>
<evidence type="ECO:0000256" key="6">
    <source>
        <dbReference type="ARBA" id="ARBA00022993"/>
    </source>
</evidence>
<dbReference type="NCBIfam" id="TIGR00125">
    <property type="entry name" value="cyt_tran_rel"/>
    <property type="match status" value="1"/>
</dbReference>